<comment type="caution">
    <text evidence="15">The sequence shown here is derived from an EMBL/GenBank/DDBJ whole genome shotgun (WGS) entry which is preliminary data.</text>
</comment>
<dbReference type="InterPro" id="IPR050482">
    <property type="entry name" value="Sensor_HK_TwoCompSys"/>
</dbReference>
<dbReference type="RefSeq" id="WP_183342745.1">
    <property type="nucleotide sequence ID" value="NZ_JACHNU010000003.1"/>
</dbReference>
<evidence type="ECO:0000256" key="7">
    <source>
        <dbReference type="ARBA" id="ARBA00022741"/>
    </source>
</evidence>
<dbReference type="GO" id="GO:0000155">
    <property type="term" value="F:phosphorelay sensor kinase activity"/>
    <property type="evidence" value="ECO:0007669"/>
    <property type="project" value="InterPro"/>
</dbReference>
<keyword evidence="5 15" id="KW-0808">Transferase</keyword>
<evidence type="ECO:0000256" key="5">
    <source>
        <dbReference type="ARBA" id="ARBA00022679"/>
    </source>
</evidence>
<protein>
    <recommendedName>
        <fullName evidence="3">histidine kinase</fullName>
        <ecNumber evidence="3">2.7.13.3</ecNumber>
    </recommendedName>
</protein>
<keyword evidence="9" id="KW-0067">ATP-binding</keyword>
<dbReference type="Gene3D" id="1.20.5.1930">
    <property type="match status" value="1"/>
</dbReference>
<evidence type="ECO:0000313" key="15">
    <source>
        <dbReference type="EMBL" id="MBB4663047.1"/>
    </source>
</evidence>
<dbReference type="Pfam" id="PF02518">
    <property type="entry name" value="HATPase_c"/>
    <property type="match status" value="1"/>
</dbReference>
<name>A0A840IDL0_9ACTN</name>
<keyword evidence="8 15" id="KW-0418">Kinase</keyword>
<dbReference type="PANTHER" id="PTHR24421:SF10">
    <property type="entry name" value="NITRATE_NITRITE SENSOR PROTEIN NARQ"/>
    <property type="match status" value="1"/>
</dbReference>
<keyword evidence="12" id="KW-0175">Coiled coil</keyword>
<reference evidence="15 16" key="1">
    <citation type="submission" date="2020-08" db="EMBL/GenBank/DDBJ databases">
        <title>Genomic Encyclopedia of Archaeal and Bacterial Type Strains, Phase II (KMG-II): from individual species to whole genera.</title>
        <authorList>
            <person name="Goeker M."/>
        </authorList>
    </citation>
    <scope>NUCLEOTIDE SEQUENCE [LARGE SCALE GENOMIC DNA]</scope>
    <source>
        <strain evidence="15 16">DSM 23288</strain>
    </source>
</reference>
<organism evidence="15 16">
    <name type="scientific">Conexibacter arvalis</name>
    <dbReference type="NCBI Taxonomy" id="912552"/>
    <lineage>
        <taxon>Bacteria</taxon>
        <taxon>Bacillati</taxon>
        <taxon>Actinomycetota</taxon>
        <taxon>Thermoleophilia</taxon>
        <taxon>Solirubrobacterales</taxon>
        <taxon>Conexibacteraceae</taxon>
        <taxon>Conexibacter</taxon>
    </lineage>
</organism>
<dbReference type="InterPro" id="IPR003594">
    <property type="entry name" value="HATPase_dom"/>
</dbReference>
<accession>A0A840IDL0</accession>
<evidence type="ECO:0000256" key="4">
    <source>
        <dbReference type="ARBA" id="ARBA00022553"/>
    </source>
</evidence>
<evidence type="ECO:0000256" key="12">
    <source>
        <dbReference type="SAM" id="Coils"/>
    </source>
</evidence>
<evidence type="ECO:0000256" key="13">
    <source>
        <dbReference type="SAM" id="Phobius"/>
    </source>
</evidence>
<keyword evidence="16" id="KW-1185">Reference proteome</keyword>
<keyword evidence="4" id="KW-0597">Phosphoprotein</keyword>
<evidence type="ECO:0000256" key="6">
    <source>
        <dbReference type="ARBA" id="ARBA00022692"/>
    </source>
</evidence>
<dbReference type="GO" id="GO:0016020">
    <property type="term" value="C:membrane"/>
    <property type="evidence" value="ECO:0007669"/>
    <property type="project" value="UniProtKB-SubCell"/>
</dbReference>
<evidence type="ECO:0000256" key="10">
    <source>
        <dbReference type="ARBA" id="ARBA00022989"/>
    </source>
</evidence>
<feature type="domain" description="HAMP" evidence="14">
    <location>
        <begin position="57"/>
        <end position="111"/>
    </location>
</feature>
<dbReference type="Proteomes" id="UP000585272">
    <property type="component" value="Unassembled WGS sequence"/>
</dbReference>
<dbReference type="GO" id="GO:0046983">
    <property type="term" value="F:protein dimerization activity"/>
    <property type="evidence" value="ECO:0007669"/>
    <property type="project" value="InterPro"/>
</dbReference>
<proteinExistence type="predicted"/>
<evidence type="ECO:0000259" key="14">
    <source>
        <dbReference type="PROSITE" id="PS50885"/>
    </source>
</evidence>
<dbReference type="PROSITE" id="PS50885">
    <property type="entry name" value="HAMP"/>
    <property type="match status" value="1"/>
</dbReference>
<dbReference type="EMBL" id="JACHNU010000003">
    <property type="protein sequence ID" value="MBB4663047.1"/>
    <property type="molecule type" value="Genomic_DNA"/>
</dbReference>
<feature type="coiled-coil region" evidence="12">
    <location>
        <begin position="92"/>
        <end position="123"/>
    </location>
</feature>
<comment type="subcellular location">
    <subcellularLocation>
        <location evidence="2">Membrane</location>
    </subcellularLocation>
</comment>
<feature type="transmembrane region" description="Helical" evidence="13">
    <location>
        <begin position="39"/>
        <end position="56"/>
    </location>
</feature>
<gene>
    <name evidence="15" type="ORF">BDZ31_002636</name>
</gene>
<dbReference type="AlphaFoldDB" id="A0A840IDL0"/>
<comment type="catalytic activity">
    <reaction evidence="1">
        <text>ATP + protein L-histidine = ADP + protein N-phospho-L-histidine.</text>
        <dbReference type="EC" id="2.7.13.3"/>
    </reaction>
</comment>
<evidence type="ECO:0000256" key="2">
    <source>
        <dbReference type="ARBA" id="ARBA00004370"/>
    </source>
</evidence>
<keyword evidence="11" id="KW-0902">Two-component regulatory system</keyword>
<dbReference type="EC" id="2.7.13.3" evidence="3"/>
<dbReference type="PANTHER" id="PTHR24421">
    <property type="entry name" value="NITRATE/NITRITE SENSOR PROTEIN NARX-RELATED"/>
    <property type="match status" value="1"/>
</dbReference>
<keyword evidence="6 13" id="KW-0812">Transmembrane</keyword>
<dbReference type="InterPro" id="IPR011712">
    <property type="entry name" value="Sig_transdc_His_kin_sub3_dim/P"/>
</dbReference>
<keyword evidence="7" id="KW-0547">Nucleotide-binding</keyword>
<keyword evidence="13" id="KW-0472">Membrane</keyword>
<dbReference type="GO" id="GO:0005524">
    <property type="term" value="F:ATP binding"/>
    <property type="evidence" value="ECO:0007669"/>
    <property type="project" value="UniProtKB-KW"/>
</dbReference>
<dbReference type="Gene3D" id="3.30.565.10">
    <property type="entry name" value="Histidine kinase-like ATPase, C-terminal domain"/>
    <property type="match status" value="1"/>
</dbReference>
<dbReference type="Pfam" id="PF07730">
    <property type="entry name" value="HisKA_3"/>
    <property type="match status" value="1"/>
</dbReference>
<evidence type="ECO:0000256" key="9">
    <source>
        <dbReference type="ARBA" id="ARBA00022840"/>
    </source>
</evidence>
<evidence type="ECO:0000256" key="3">
    <source>
        <dbReference type="ARBA" id="ARBA00012438"/>
    </source>
</evidence>
<dbReference type="InterPro" id="IPR036890">
    <property type="entry name" value="HATPase_C_sf"/>
</dbReference>
<evidence type="ECO:0000256" key="8">
    <source>
        <dbReference type="ARBA" id="ARBA00022777"/>
    </source>
</evidence>
<dbReference type="SMART" id="SM00387">
    <property type="entry name" value="HATPase_c"/>
    <property type="match status" value="1"/>
</dbReference>
<dbReference type="InterPro" id="IPR003660">
    <property type="entry name" value="HAMP_dom"/>
</dbReference>
<evidence type="ECO:0000256" key="11">
    <source>
        <dbReference type="ARBA" id="ARBA00023012"/>
    </source>
</evidence>
<sequence>MPLIWRVLGMNAAVLAVALALLLFTPVTISDPPRASEVAVVAAGLVALLVVDWLLLRRAFEPLGRLAAFARRVDPLRPGDRLALDPRADPQVAEATRAIDEMIDRLETERRDSAREALHAQEAERIRIARELHDEVGQTLTAVVLQLERAVRELPGSGVDAVVEARELARTAAEEVREIARRLRPEALDDLGIAAALVSLASTSQRHTGIRVAHTIDADLPPLDDDAELVVYRVAQEALTNVARHAGTDAAELRLAAVRQSRRGAPAAVELTVVDRGAGFDPAAVAQGGERGIRGMRERAVLIGATLSVESAPGDGTRVRLTVPLDGDGRDGHVR</sequence>
<evidence type="ECO:0000313" key="16">
    <source>
        <dbReference type="Proteomes" id="UP000585272"/>
    </source>
</evidence>
<dbReference type="SUPFAM" id="SSF55874">
    <property type="entry name" value="ATPase domain of HSP90 chaperone/DNA topoisomerase II/histidine kinase"/>
    <property type="match status" value="1"/>
</dbReference>
<keyword evidence="10 13" id="KW-1133">Transmembrane helix</keyword>
<evidence type="ECO:0000256" key="1">
    <source>
        <dbReference type="ARBA" id="ARBA00000085"/>
    </source>
</evidence>
<dbReference type="CDD" id="cd16917">
    <property type="entry name" value="HATPase_UhpB-NarQ-NarX-like"/>
    <property type="match status" value="1"/>
</dbReference>